<sequence>MSARDQVSHLGGRPRPGPQRRPRQPVQQEHWRGPSASGHAHMQNGHRSLTQTTNQPTYTYSCPQYYVYHINLSLPVPMLSTALAHHDYQTPYFPAGTSSNLSRGDLGHLEFLHAATRLYPAPLPSATVQPWHYGNREPGFANVGATAVNHPSVNTGSIHPGQSQGYWYDIHQPSNREDQSGQGRPMNPGGRQ</sequence>
<accession>A0AAN6YTL2</accession>
<feature type="compositionally biased region" description="Polar residues" evidence="1">
    <location>
        <begin position="153"/>
        <end position="165"/>
    </location>
</feature>
<reference evidence="2" key="2">
    <citation type="submission" date="2023-05" db="EMBL/GenBank/DDBJ databases">
        <authorList>
            <consortium name="Lawrence Berkeley National Laboratory"/>
            <person name="Steindorff A."/>
            <person name="Hensen N."/>
            <person name="Bonometti L."/>
            <person name="Westerberg I."/>
            <person name="Brannstrom I.O."/>
            <person name="Guillou S."/>
            <person name="Cros-Aarteil S."/>
            <person name="Calhoun S."/>
            <person name="Haridas S."/>
            <person name="Kuo A."/>
            <person name="Mondo S."/>
            <person name="Pangilinan J."/>
            <person name="Riley R."/>
            <person name="Labutti K."/>
            <person name="Andreopoulos B."/>
            <person name="Lipzen A."/>
            <person name="Chen C."/>
            <person name="Yanf M."/>
            <person name="Daum C."/>
            <person name="Ng V."/>
            <person name="Clum A."/>
            <person name="Ohm R."/>
            <person name="Martin F."/>
            <person name="Silar P."/>
            <person name="Natvig D."/>
            <person name="Lalanne C."/>
            <person name="Gautier V."/>
            <person name="Ament-Velasquez S.L."/>
            <person name="Kruys A."/>
            <person name="Hutchinson M.I."/>
            <person name="Powell A.J."/>
            <person name="Barry K."/>
            <person name="Miller A.N."/>
            <person name="Grigoriev I.V."/>
            <person name="Debuchy R."/>
            <person name="Gladieux P."/>
            <person name="Thoren M.H."/>
            <person name="Johannesson H."/>
        </authorList>
    </citation>
    <scope>NUCLEOTIDE SEQUENCE</scope>
    <source>
        <strain evidence="2">CBS 508.74</strain>
    </source>
</reference>
<dbReference type="RefSeq" id="XP_064671261.1">
    <property type="nucleotide sequence ID" value="XM_064814869.1"/>
</dbReference>
<gene>
    <name evidence="2" type="ORF">N656DRAFT_777675</name>
</gene>
<dbReference type="AlphaFoldDB" id="A0AAN6YTL2"/>
<name>A0AAN6YTL2_9PEZI</name>
<comment type="caution">
    <text evidence="2">The sequence shown here is derived from an EMBL/GenBank/DDBJ whole genome shotgun (WGS) entry which is preliminary data.</text>
</comment>
<evidence type="ECO:0000313" key="3">
    <source>
        <dbReference type="Proteomes" id="UP001302812"/>
    </source>
</evidence>
<organism evidence="2 3">
    <name type="scientific">Canariomyces notabilis</name>
    <dbReference type="NCBI Taxonomy" id="2074819"/>
    <lineage>
        <taxon>Eukaryota</taxon>
        <taxon>Fungi</taxon>
        <taxon>Dikarya</taxon>
        <taxon>Ascomycota</taxon>
        <taxon>Pezizomycotina</taxon>
        <taxon>Sordariomycetes</taxon>
        <taxon>Sordariomycetidae</taxon>
        <taxon>Sordariales</taxon>
        <taxon>Chaetomiaceae</taxon>
        <taxon>Canariomyces</taxon>
    </lineage>
</organism>
<dbReference type="EMBL" id="MU853338">
    <property type="protein sequence ID" value="KAK4113691.1"/>
    <property type="molecule type" value="Genomic_DNA"/>
</dbReference>
<dbReference type="GeneID" id="89938994"/>
<protein>
    <submittedName>
        <fullName evidence="2">Uncharacterized protein</fullName>
    </submittedName>
</protein>
<feature type="region of interest" description="Disordered" evidence="1">
    <location>
        <begin position="1"/>
        <end position="53"/>
    </location>
</feature>
<keyword evidence="3" id="KW-1185">Reference proteome</keyword>
<reference evidence="2" key="1">
    <citation type="journal article" date="2023" name="Mol. Phylogenet. Evol.">
        <title>Genome-scale phylogeny and comparative genomics of the fungal order Sordariales.</title>
        <authorList>
            <person name="Hensen N."/>
            <person name="Bonometti L."/>
            <person name="Westerberg I."/>
            <person name="Brannstrom I.O."/>
            <person name="Guillou S."/>
            <person name="Cros-Aarteil S."/>
            <person name="Calhoun S."/>
            <person name="Haridas S."/>
            <person name="Kuo A."/>
            <person name="Mondo S."/>
            <person name="Pangilinan J."/>
            <person name="Riley R."/>
            <person name="LaButti K."/>
            <person name="Andreopoulos B."/>
            <person name="Lipzen A."/>
            <person name="Chen C."/>
            <person name="Yan M."/>
            <person name="Daum C."/>
            <person name="Ng V."/>
            <person name="Clum A."/>
            <person name="Steindorff A."/>
            <person name="Ohm R.A."/>
            <person name="Martin F."/>
            <person name="Silar P."/>
            <person name="Natvig D.O."/>
            <person name="Lalanne C."/>
            <person name="Gautier V."/>
            <person name="Ament-Velasquez S.L."/>
            <person name="Kruys A."/>
            <person name="Hutchinson M.I."/>
            <person name="Powell A.J."/>
            <person name="Barry K."/>
            <person name="Miller A.N."/>
            <person name="Grigoriev I.V."/>
            <person name="Debuchy R."/>
            <person name="Gladieux P."/>
            <person name="Hiltunen Thoren M."/>
            <person name="Johannesson H."/>
        </authorList>
    </citation>
    <scope>NUCLEOTIDE SEQUENCE</scope>
    <source>
        <strain evidence="2">CBS 508.74</strain>
    </source>
</reference>
<evidence type="ECO:0000313" key="2">
    <source>
        <dbReference type="EMBL" id="KAK4113691.1"/>
    </source>
</evidence>
<proteinExistence type="predicted"/>
<feature type="region of interest" description="Disordered" evidence="1">
    <location>
        <begin position="153"/>
        <end position="192"/>
    </location>
</feature>
<dbReference type="Proteomes" id="UP001302812">
    <property type="component" value="Unassembled WGS sequence"/>
</dbReference>
<evidence type="ECO:0000256" key="1">
    <source>
        <dbReference type="SAM" id="MobiDB-lite"/>
    </source>
</evidence>